<dbReference type="Proteomes" id="UP000651452">
    <property type="component" value="Unassembled WGS sequence"/>
</dbReference>
<protein>
    <submittedName>
        <fullName evidence="2">Uncharacterized protein</fullName>
    </submittedName>
</protein>
<evidence type="ECO:0000256" key="1">
    <source>
        <dbReference type="SAM" id="MobiDB-lite"/>
    </source>
</evidence>
<dbReference type="AlphaFoldDB" id="A0A8H7MKT2"/>
<feature type="region of interest" description="Disordered" evidence="1">
    <location>
        <begin position="304"/>
        <end position="350"/>
    </location>
</feature>
<reference evidence="2" key="2">
    <citation type="submission" date="2020-09" db="EMBL/GenBank/DDBJ databases">
        <title>Reference genome assembly for Australian Ascochyta lentis isolate Al4.</title>
        <authorList>
            <person name="Lee R.C."/>
            <person name="Farfan-Caceres L.M."/>
            <person name="Debler J.W."/>
            <person name="Williams A.H."/>
            <person name="Henares B.M."/>
        </authorList>
    </citation>
    <scope>NUCLEOTIDE SEQUENCE</scope>
    <source>
        <strain evidence="2">Al4</strain>
    </source>
</reference>
<feature type="compositionally biased region" description="Polar residues" evidence="1">
    <location>
        <begin position="194"/>
        <end position="211"/>
    </location>
</feature>
<name>A0A8H7MKT2_9PLEO</name>
<evidence type="ECO:0000313" key="3">
    <source>
        <dbReference type="Proteomes" id="UP000651452"/>
    </source>
</evidence>
<feature type="region of interest" description="Disordered" evidence="1">
    <location>
        <begin position="191"/>
        <end position="253"/>
    </location>
</feature>
<feature type="compositionally biased region" description="Polar residues" evidence="1">
    <location>
        <begin position="338"/>
        <end position="348"/>
    </location>
</feature>
<accession>A0A8H7MKT2</accession>
<dbReference type="OrthoDB" id="3688221at2759"/>
<gene>
    <name evidence="2" type="ORF">EKO04_004391</name>
</gene>
<evidence type="ECO:0000313" key="2">
    <source>
        <dbReference type="EMBL" id="KAF9697552.1"/>
    </source>
</evidence>
<feature type="region of interest" description="Disordered" evidence="1">
    <location>
        <begin position="32"/>
        <end position="67"/>
    </location>
</feature>
<feature type="compositionally biased region" description="Polar residues" evidence="1">
    <location>
        <begin position="33"/>
        <end position="60"/>
    </location>
</feature>
<keyword evidence="3" id="KW-1185">Reference proteome</keyword>
<dbReference type="EMBL" id="RZGK01000007">
    <property type="protein sequence ID" value="KAF9697552.1"/>
    <property type="molecule type" value="Genomic_DNA"/>
</dbReference>
<comment type="caution">
    <text evidence="2">The sequence shown here is derived from an EMBL/GenBank/DDBJ whole genome shotgun (WGS) entry which is preliminary data.</text>
</comment>
<sequence>MATPYRQSDSAALNAGPSRTLLQQLLEEINAGSPIQTAHKGSTSQTPASLRSRPSSQGHSPSAWVGGSSIAKNARDQLREADQAHQQRLVHNTVDSVHRTMLHLDTLGLRTQDATSDEDGNGLVSLTPDPIRYPHDYKQFMMEGSPVSTIVGLSPAAQEHPNTSQEPLFGNGIARPLSPLMFSDVDFDSSSLSPLTESTVSPTEAPTSAGTVYTAKGSRTPVERENAHSSKRTRFSDDTDPEASPQKRRTMTLPDIHSEGYSKMTIEAPHCFIGLGGDNRCVLRDATFTERAPTPRMSVDLATTDALPELSSFRPTDADPRGQPTRSSPSHRLARAFTSPTGSPSSAIPDTPAWMRPMHLIDTGAKSIYLNVHDDGPIHHALCLYCFRTHGSFCKVHKHGYETCGRTEVLDSHYWESDSLSEESFGGSTSSEC</sequence>
<proteinExistence type="predicted"/>
<reference evidence="2" key="1">
    <citation type="submission" date="2018-12" db="EMBL/GenBank/DDBJ databases">
        <authorList>
            <person name="Syme R.A."/>
            <person name="Farfan-Caceres L."/>
            <person name="Lichtenzveig J."/>
        </authorList>
    </citation>
    <scope>NUCLEOTIDE SEQUENCE</scope>
    <source>
        <strain evidence="2">Al4</strain>
    </source>
</reference>
<organism evidence="2 3">
    <name type="scientific">Ascochyta lentis</name>
    <dbReference type="NCBI Taxonomy" id="205686"/>
    <lineage>
        <taxon>Eukaryota</taxon>
        <taxon>Fungi</taxon>
        <taxon>Dikarya</taxon>
        <taxon>Ascomycota</taxon>
        <taxon>Pezizomycotina</taxon>
        <taxon>Dothideomycetes</taxon>
        <taxon>Pleosporomycetidae</taxon>
        <taxon>Pleosporales</taxon>
        <taxon>Pleosporineae</taxon>
        <taxon>Didymellaceae</taxon>
        <taxon>Ascochyta</taxon>
    </lineage>
</organism>